<dbReference type="Gene3D" id="3.90.180.10">
    <property type="entry name" value="Medium-chain alcohol dehydrogenases, catalytic domain"/>
    <property type="match status" value="1"/>
</dbReference>
<sequence>MKAVAVFPLSREVKLIEQAEPVITQPDQVKLRMLDVGICGTDKEICTFVYGTPPAHADYLVIGHEALGSVVEVGSAVTHLAPGDLVVPTVRRPCPHARCRSCRAGHQDFCETGDFTERGIKGAHGYLAEFIVDEAQYMNLVPRHLREIAVLVEPLTIIEKAEHQLYGLMQRRPPWIDPAVSERTQGQGHKALVLGAGPVGLLGAMALRTVGFDTVVYSREMEPDPRIAVTQEIGATYLSSQALPTDQLETHIGPIDLVYEAVGHSLLALEVLKALGPNGIYILTGVPGLQTLIEADPATLFREIVLKNQVVLGTVNAGTQAFKAAIADLDVFHQCWPRAVLALMADRIPIEQAAQRVLERPTGIKSIISFQL</sequence>
<dbReference type="PANTHER" id="PTHR43189">
    <property type="entry name" value="ZINC-TYPE ALCOHOL DEHYDROGENASE-LIKE PROTEIN C1198.01-RELATED"/>
    <property type="match status" value="1"/>
</dbReference>
<proteinExistence type="predicted"/>
<feature type="domain" description="Alcohol dehydrogenase-like N-terminal" evidence="5">
    <location>
        <begin position="25"/>
        <end position="140"/>
    </location>
</feature>
<dbReference type="PANTHER" id="PTHR43189:SF2">
    <property type="entry name" value="GLUCOSE 1-DEHYDROGENASE"/>
    <property type="match status" value="1"/>
</dbReference>
<dbReference type="CDD" id="cd08230">
    <property type="entry name" value="glucose_DH"/>
    <property type="match status" value="1"/>
</dbReference>
<gene>
    <name evidence="7" type="ORF">KDI_44820</name>
</gene>
<dbReference type="AlphaFoldDB" id="A0A5A5TI98"/>
<dbReference type="GO" id="GO:0016491">
    <property type="term" value="F:oxidoreductase activity"/>
    <property type="evidence" value="ECO:0007669"/>
    <property type="project" value="UniProtKB-KW"/>
</dbReference>
<dbReference type="SUPFAM" id="SSF50129">
    <property type="entry name" value="GroES-like"/>
    <property type="match status" value="1"/>
</dbReference>
<keyword evidence="3" id="KW-0862">Zinc</keyword>
<dbReference type="SUPFAM" id="SSF51735">
    <property type="entry name" value="NAD(P)-binding Rossmann-fold domains"/>
    <property type="match status" value="1"/>
</dbReference>
<keyword evidence="4" id="KW-0560">Oxidoreductase</keyword>
<evidence type="ECO:0000256" key="3">
    <source>
        <dbReference type="ARBA" id="ARBA00022833"/>
    </source>
</evidence>
<dbReference type="RefSeq" id="WP_149403776.1">
    <property type="nucleotide sequence ID" value="NZ_BIXY01000087.1"/>
</dbReference>
<dbReference type="InterPro" id="IPR011032">
    <property type="entry name" value="GroES-like_sf"/>
</dbReference>
<accession>A0A5A5TI98</accession>
<evidence type="ECO:0000256" key="1">
    <source>
        <dbReference type="ARBA" id="ARBA00001947"/>
    </source>
</evidence>
<name>A0A5A5TI98_9CHLR</name>
<dbReference type="EMBL" id="BIXY01000087">
    <property type="protein sequence ID" value="GCF10918.1"/>
    <property type="molecule type" value="Genomic_DNA"/>
</dbReference>
<comment type="caution">
    <text evidence="7">The sequence shown here is derived from an EMBL/GenBank/DDBJ whole genome shotgun (WGS) entry which is preliminary data.</text>
</comment>
<evidence type="ECO:0000313" key="8">
    <source>
        <dbReference type="Proteomes" id="UP000322530"/>
    </source>
</evidence>
<protein>
    <submittedName>
        <fullName evidence="7">Glucose dehydrogenase</fullName>
    </submittedName>
</protein>
<keyword evidence="2" id="KW-0479">Metal-binding</keyword>
<dbReference type="InterPro" id="IPR036291">
    <property type="entry name" value="NAD(P)-bd_dom_sf"/>
</dbReference>
<dbReference type="Proteomes" id="UP000322530">
    <property type="component" value="Unassembled WGS sequence"/>
</dbReference>
<dbReference type="Pfam" id="PF16912">
    <property type="entry name" value="Glu_dehyd_C"/>
    <property type="match status" value="1"/>
</dbReference>
<dbReference type="Gene3D" id="3.40.50.720">
    <property type="entry name" value="NAD(P)-binding Rossmann-like Domain"/>
    <property type="match status" value="1"/>
</dbReference>
<evidence type="ECO:0000259" key="5">
    <source>
        <dbReference type="Pfam" id="PF08240"/>
    </source>
</evidence>
<reference evidence="7 8" key="1">
    <citation type="submission" date="2019-01" db="EMBL/GenBank/DDBJ databases">
        <title>Draft genome sequence of Dictyobacter sp. Uno17.</title>
        <authorList>
            <person name="Wang C.M."/>
            <person name="Zheng Y."/>
            <person name="Sakai Y."/>
            <person name="Abe K."/>
            <person name="Yokota A."/>
            <person name="Yabe S."/>
        </authorList>
    </citation>
    <scope>NUCLEOTIDE SEQUENCE [LARGE SCALE GENOMIC DNA]</scope>
    <source>
        <strain evidence="7 8">Uno17</strain>
    </source>
</reference>
<dbReference type="Pfam" id="PF08240">
    <property type="entry name" value="ADH_N"/>
    <property type="match status" value="1"/>
</dbReference>
<evidence type="ECO:0000313" key="7">
    <source>
        <dbReference type="EMBL" id="GCF10918.1"/>
    </source>
</evidence>
<dbReference type="InterPro" id="IPR013154">
    <property type="entry name" value="ADH-like_N"/>
</dbReference>
<keyword evidence="8" id="KW-1185">Reference proteome</keyword>
<feature type="domain" description="Glucose dehydrogenase C-terminal" evidence="6">
    <location>
        <begin position="147"/>
        <end position="370"/>
    </location>
</feature>
<evidence type="ECO:0000256" key="4">
    <source>
        <dbReference type="ARBA" id="ARBA00023002"/>
    </source>
</evidence>
<organism evidence="7 8">
    <name type="scientific">Dictyobacter arantiisoli</name>
    <dbReference type="NCBI Taxonomy" id="2014874"/>
    <lineage>
        <taxon>Bacteria</taxon>
        <taxon>Bacillati</taxon>
        <taxon>Chloroflexota</taxon>
        <taxon>Ktedonobacteria</taxon>
        <taxon>Ktedonobacterales</taxon>
        <taxon>Dictyobacteraceae</taxon>
        <taxon>Dictyobacter</taxon>
    </lineage>
</organism>
<evidence type="ECO:0000259" key="6">
    <source>
        <dbReference type="Pfam" id="PF16912"/>
    </source>
</evidence>
<comment type="cofactor">
    <cofactor evidence="1">
        <name>Zn(2+)</name>
        <dbReference type="ChEBI" id="CHEBI:29105"/>
    </cofactor>
</comment>
<dbReference type="GO" id="GO:0046872">
    <property type="term" value="F:metal ion binding"/>
    <property type="evidence" value="ECO:0007669"/>
    <property type="project" value="UniProtKB-KW"/>
</dbReference>
<evidence type="ECO:0000256" key="2">
    <source>
        <dbReference type="ARBA" id="ARBA00022723"/>
    </source>
</evidence>
<dbReference type="OrthoDB" id="9809185at2"/>
<dbReference type="InterPro" id="IPR031640">
    <property type="entry name" value="Glu_dehyd_C"/>
</dbReference>